<name>A0A0A9C739_ARUDO</name>
<reference evidence="2" key="2">
    <citation type="journal article" date="2015" name="Data Brief">
        <title>Shoot transcriptome of the giant reed, Arundo donax.</title>
        <authorList>
            <person name="Barrero R.A."/>
            <person name="Guerrero F.D."/>
            <person name="Moolhuijzen P."/>
            <person name="Goolsby J.A."/>
            <person name="Tidwell J."/>
            <person name="Bellgard S.E."/>
            <person name="Bellgard M.I."/>
        </authorList>
    </citation>
    <scope>NUCLEOTIDE SEQUENCE</scope>
    <source>
        <tissue evidence="2">Shoot tissue taken approximately 20 cm above the soil surface</tissue>
    </source>
</reference>
<dbReference type="AlphaFoldDB" id="A0A0A9C739"/>
<keyword evidence="1" id="KW-0812">Transmembrane</keyword>
<reference evidence="2" key="1">
    <citation type="submission" date="2014-09" db="EMBL/GenBank/DDBJ databases">
        <authorList>
            <person name="Magalhaes I.L.F."/>
            <person name="Oliveira U."/>
            <person name="Santos F.R."/>
            <person name="Vidigal T.H.D.A."/>
            <person name="Brescovit A.D."/>
            <person name="Santos A.J."/>
        </authorList>
    </citation>
    <scope>NUCLEOTIDE SEQUENCE</scope>
    <source>
        <tissue evidence="2">Shoot tissue taken approximately 20 cm above the soil surface</tissue>
    </source>
</reference>
<keyword evidence="1" id="KW-1133">Transmembrane helix</keyword>
<protein>
    <submittedName>
        <fullName evidence="2">Uncharacterized protein</fullName>
    </submittedName>
</protein>
<proteinExistence type="predicted"/>
<evidence type="ECO:0000313" key="2">
    <source>
        <dbReference type="EMBL" id="JAD70278.1"/>
    </source>
</evidence>
<keyword evidence="1" id="KW-0472">Membrane</keyword>
<evidence type="ECO:0000256" key="1">
    <source>
        <dbReference type="SAM" id="Phobius"/>
    </source>
</evidence>
<accession>A0A0A9C739</accession>
<dbReference type="EMBL" id="GBRH01227617">
    <property type="protein sequence ID" value="JAD70278.1"/>
    <property type="molecule type" value="Transcribed_RNA"/>
</dbReference>
<feature type="transmembrane region" description="Helical" evidence="1">
    <location>
        <begin position="14"/>
        <end position="31"/>
    </location>
</feature>
<organism evidence="2">
    <name type="scientific">Arundo donax</name>
    <name type="common">Giant reed</name>
    <name type="synonym">Donax arundinaceus</name>
    <dbReference type="NCBI Taxonomy" id="35708"/>
    <lineage>
        <taxon>Eukaryota</taxon>
        <taxon>Viridiplantae</taxon>
        <taxon>Streptophyta</taxon>
        <taxon>Embryophyta</taxon>
        <taxon>Tracheophyta</taxon>
        <taxon>Spermatophyta</taxon>
        <taxon>Magnoliopsida</taxon>
        <taxon>Liliopsida</taxon>
        <taxon>Poales</taxon>
        <taxon>Poaceae</taxon>
        <taxon>PACMAD clade</taxon>
        <taxon>Arundinoideae</taxon>
        <taxon>Arundineae</taxon>
        <taxon>Arundo</taxon>
    </lineage>
</organism>
<sequence length="37" mass="4079">MHRTNSTVLGWRRFALKVAGVWLGASLVLVLESGQPQ</sequence>